<feature type="transmembrane region" description="Helical" evidence="8">
    <location>
        <begin position="168"/>
        <end position="186"/>
    </location>
</feature>
<evidence type="ECO:0000256" key="5">
    <source>
        <dbReference type="ARBA" id="ARBA00022989"/>
    </source>
</evidence>
<dbReference type="Proteomes" id="UP000326759">
    <property type="component" value="Unassembled WGS sequence"/>
</dbReference>
<feature type="transmembrane region" description="Helical" evidence="8">
    <location>
        <begin position="20"/>
        <end position="40"/>
    </location>
</feature>
<dbReference type="PANTHER" id="PTHR20855:SF3">
    <property type="entry name" value="LD03007P"/>
    <property type="match status" value="1"/>
</dbReference>
<dbReference type="AlphaFoldDB" id="A0A5N5SV44"/>
<feature type="transmembrane region" description="Helical" evidence="8">
    <location>
        <begin position="52"/>
        <end position="71"/>
    </location>
</feature>
<keyword evidence="3" id="KW-1003">Cell membrane</keyword>
<feature type="transmembrane region" description="Helical" evidence="8">
    <location>
        <begin position="91"/>
        <end position="107"/>
    </location>
</feature>
<dbReference type="GO" id="GO:0046872">
    <property type="term" value="F:metal ion binding"/>
    <property type="evidence" value="ECO:0007669"/>
    <property type="project" value="UniProtKB-KW"/>
</dbReference>
<evidence type="ECO:0000256" key="8">
    <source>
        <dbReference type="SAM" id="Phobius"/>
    </source>
</evidence>
<feature type="transmembrane region" description="Helical" evidence="8">
    <location>
        <begin position="198"/>
        <end position="220"/>
    </location>
</feature>
<feature type="binding site" evidence="7">
    <location>
        <position position="196"/>
    </location>
    <ligand>
        <name>Zn(2+)</name>
        <dbReference type="ChEBI" id="CHEBI:29105"/>
    </ligand>
</feature>
<dbReference type="GO" id="GO:0140911">
    <property type="term" value="F:pore-forming activity"/>
    <property type="evidence" value="ECO:0007669"/>
    <property type="project" value="InterPro"/>
</dbReference>
<evidence type="ECO:0000256" key="6">
    <source>
        <dbReference type="ARBA" id="ARBA00023136"/>
    </source>
</evidence>
<keyword evidence="7" id="KW-0479">Metal-binding</keyword>
<feature type="binding site" evidence="7">
    <location>
        <position position="70"/>
    </location>
    <ligand>
        <name>Zn(2+)</name>
        <dbReference type="ChEBI" id="CHEBI:29105"/>
    </ligand>
</feature>
<organism evidence="9 10">
    <name type="scientific">Armadillidium nasatum</name>
    <dbReference type="NCBI Taxonomy" id="96803"/>
    <lineage>
        <taxon>Eukaryota</taxon>
        <taxon>Metazoa</taxon>
        <taxon>Ecdysozoa</taxon>
        <taxon>Arthropoda</taxon>
        <taxon>Crustacea</taxon>
        <taxon>Multicrustacea</taxon>
        <taxon>Malacostraca</taxon>
        <taxon>Eumalacostraca</taxon>
        <taxon>Peracarida</taxon>
        <taxon>Isopoda</taxon>
        <taxon>Oniscidea</taxon>
        <taxon>Crinocheta</taxon>
        <taxon>Armadillidiidae</taxon>
        <taxon>Armadillidium</taxon>
    </lineage>
</organism>
<feature type="transmembrane region" description="Helical" evidence="8">
    <location>
        <begin position="143"/>
        <end position="161"/>
    </location>
</feature>
<reference evidence="9 10" key="1">
    <citation type="journal article" date="2019" name="PLoS Biol.">
        <title>Sex chromosomes control vertical transmission of feminizing Wolbachia symbionts in an isopod.</title>
        <authorList>
            <person name="Becking T."/>
            <person name="Chebbi M.A."/>
            <person name="Giraud I."/>
            <person name="Moumen B."/>
            <person name="Laverre T."/>
            <person name="Caubet Y."/>
            <person name="Peccoud J."/>
            <person name="Gilbert C."/>
            <person name="Cordaux R."/>
        </authorList>
    </citation>
    <scope>NUCLEOTIDE SEQUENCE [LARGE SCALE GENOMIC DNA]</scope>
    <source>
        <strain evidence="9">ANa2</strain>
        <tissue evidence="9">Whole body excluding digestive tract and cuticle</tissue>
    </source>
</reference>
<accession>A0A5N5SV44</accession>
<evidence type="ECO:0000256" key="4">
    <source>
        <dbReference type="ARBA" id="ARBA00022692"/>
    </source>
</evidence>
<evidence type="ECO:0000256" key="7">
    <source>
        <dbReference type="PIRSR" id="PIRSR604254-1"/>
    </source>
</evidence>
<evidence type="ECO:0000313" key="9">
    <source>
        <dbReference type="EMBL" id="KAB7498084.1"/>
    </source>
</evidence>
<dbReference type="Pfam" id="PF03006">
    <property type="entry name" value="HlyIII"/>
    <property type="match status" value="1"/>
</dbReference>
<dbReference type="OrthoDB" id="186812at2759"/>
<dbReference type="PANTHER" id="PTHR20855">
    <property type="entry name" value="ADIPOR/PROGESTIN RECEPTOR-RELATED"/>
    <property type="match status" value="1"/>
</dbReference>
<dbReference type="InterPro" id="IPR004254">
    <property type="entry name" value="AdipoR/HlyIII-related"/>
</dbReference>
<dbReference type="GO" id="GO:0005886">
    <property type="term" value="C:plasma membrane"/>
    <property type="evidence" value="ECO:0007669"/>
    <property type="project" value="UniProtKB-SubCell"/>
</dbReference>
<evidence type="ECO:0000256" key="1">
    <source>
        <dbReference type="ARBA" id="ARBA00004651"/>
    </source>
</evidence>
<gene>
    <name evidence="9" type="primary">Mmd2</name>
    <name evidence="9" type="ORF">Anas_03668</name>
</gene>
<sequence length="251" mass="28707">MNERPLGKAAYQPTSVEHWANMVTHGVFVLPAVYGAIVLYESSKSDMQRLASGIYGLALVGLFTVSTIFHVFFYKGHFRCLKEVLHRSDRAMIYIFIASSYTPWLLLKPLPMESWAVHLRWGIWVLAVLGIIYQQVFHERFKMIETLFYIFIGVFPSLSVVEMEDAEGFSELRLGGIVYILGVIFFKLDGRIPLAHAIWHLFVVLASFIHYFAVLNHLILPLKEENNRDNTLNLAAKLVHCDVEGEECTLI</sequence>
<comment type="caution">
    <text evidence="9">The sequence shown here is derived from an EMBL/GenBank/DDBJ whole genome shotgun (WGS) entry which is preliminary data.</text>
</comment>
<keyword evidence="7" id="KW-0862">Zinc</keyword>
<keyword evidence="10" id="KW-1185">Reference proteome</keyword>
<comment type="similarity">
    <text evidence="2">Belongs to the ADIPOR family.</text>
</comment>
<dbReference type="InterPro" id="IPR005744">
    <property type="entry name" value="Hy-lIII"/>
</dbReference>
<evidence type="ECO:0000256" key="3">
    <source>
        <dbReference type="ARBA" id="ARBA00022475"/>
    </source>
</evidence>
<name>A0A5N5SV44_9CRUS</name>
<keyword evidence="6 8" id="KW-0472">Membrane</keyword>
<comment type="subcellular location">
    <subcellularLocation>
        <location evidence="1">Cell membrane</location>
        <topology evidence="1">Multi-pass membrane protein</topology>
    </subcellularLocation>
</comment>
<keyword evidence="4 8" id="KW-0812">Transmembrane</keyword>
<keyword evidence="5 8" id="KW-1133">Transmembrane helix</keyword>
<protein>
    <submittedName>
        <fullName evidence="9">Monocyte to macrophage differentiation factor 2</fullName>
    </submittedName>
</protein>
<evidence type="ECO:0000256" key="2">
    <source>
        <dbReference type="ARBA" id="ARBA00007018"/>
    </source>
</evidence>
<feature type="transmembrane region" description="Helical" evidence="8">
    <location>
        <begin position="119"/>
        <end position="137"/>
    </location>
</feature>
<evidence type="ECO:0000313" key="10">
    <source>
        <dbReference type="Proteomes" id="UP000326759"/>
    </source>
</evidence>
<proteinExistence type="inferred from homology"/>
<feature type="binding site" evidence="7">
    <location>
        <position position="200"/>
    </location>
    <ligand>
        <name>Zn(2+)</name>
        <dbReference type="ChEBI" id="CHEBI:29105"/>
    </ligand>
</feature>
<dbReference type="NCBIfam" id="TIGR01065">
    <property type="entry name" value="hlyIII"/>
    <property type="match status" value="1"/>
</dbReference>
<dbReference type="EMBL" id="SEYY01019628">
    <property type="protein sequence ID" value="KAB7498084.1"/>
    <property type="molecule type" value="Genomic_DNA"/>
</dbReference>